<feature type="region of interest" description="Disordered" evidence="11">
    <location>
        <begin position="1"/>
        <end position="37"/>
    </location>
</feature>
<gene>
    <name evidence="13" type="ORF">BV898_02296</name>
</gene>
<keyword evidence="3 10" id="KW-0813">Transport</keyword>
<evidence type="ECO:0000256" key="6">
    <source>
        <dbReference type="ARBA" id="ARBA00022792"/>
    </source>
</evidence>
<keyword evidence="12" id="KW-1133">Transmembrane helix</keyword>
<dbReference type="AlphaFoldDB" id="A0A1W0X8T6"/>
<dbReference type="Proteomes" id="UP000192578">
    <property type="component" value="Unassembled WGS sequence"/>
</dbReference>
<dbReference type="OrthoDB" id="434783at2759"/>
<feature type="repeat" description="Solcar" evidence="9">
    <location>
        <begin position="175"/>
        <end position="263"/>
    </location>
</feature>
<evidence type="ECO:0000256" key="9">
    <source>
        <dbReference type="PROSITE-ProRule" id="PRU00282"/>
    </source>
</evidence>
<evidence type="ECO:0000256" key="10">
    <source>
        <dbReference type="RuleBase" id="RU000488"/>
    </source>
</evidence>
<feature type="transmembrane region" description="Helical" evidence="12">
    <location>
        <begin position="277"/>
        <end position="299"/>
    </location>
</feature>
<evidence type="ECO:0000256" key="7">
    <source>
        <dbReference type="ARBA" id="ARBA00023128"/>
    </source>
</evidence>
<protein>
    <submittedName>
        <fullName evidence="13">Calcium-binding mitochondrial carrier protein SCaMC-2-A</fullName>
    </submittedName>
</protein>
<feature type="compositionally biased region" description="Polar residues" evidence="11">
    <location>
        <begin position="1"/>
        <end position="18"/>
    </location>
</feature>
<evidence type="ECO:0000256" key="2">
    <source>
        <dbReference type="ARBA" id="ARBA00006375"/>
    </source>
</evidence>
<dbReference type="EMBL" id="MTYJ01000009">
    <property type="protein sequence ID" value="OQV23949.1"/>
    <property type="molecule type" value="Genomic_DNA"/>
</dbReference>
<dbReference type="GO" id="GO:0055085">
    <property type="term" value="P:transmembrane transport"/>
    <property type="evidence" value="ECO:0007669"/>
    <property type="project" value="InterPro"/>
</dbReference>
<dbReference type="SUPFAM" id="SSF103506">
    <property type="entry name" value="Mitochondrial carrier"/>
    <property type="match status" value="1"/>
</dbReference>
<dbReference type="PANTHER" id="PTHR24089">
    <property type="entry name" value="SOLUTE CARRIER FAMILY 25"/>
    <property type="match status" value="1"/>
</dbReference>
<evidence type="ECO:0000256" key="12">
    <source>
        <dbReference type="SAM" id="Phobius"/>
    </source>
</evidence>
<dbReference type="InterPro" id="IPR023395">
    <property type="entry name" value="MCP_dom_sf"/>
</dbReference>
<keyword evidence="5" id="KW-0677">Repeat</keyword>
<evidence type="ECO:0000256" key="1">
    <source>
        <dbReference type="ARBA" id="ARBA00004448"/>
    </source>
</evidence>
<evidence type="ECO:0000256" key="5">
    <source>
        <dbReference type="ARBA" id="ARBA00022737"/>
    </source>
</evidence>
<feature type="repeat" description="Solcar" evidence="9">
    <location>
        <begin position="276"/>
        <end position="367"/>
    </location>
</feature>
<dbReference type="Pfam" id="PF00153">
    <property type="entry name" value="Mito_carr"/>
    <property type="match status" value="3"/>
</dbReference>
<keyword evidence="6" id="KW-0999">Mitochondrion inner membrane</keyword>
<evidence type="ECO:0000313" key="13">
    <source>
        <dbReference type="EMBL" id="OQV23949.1"/>
    </source>
</evidence>
<evidence type="ECO:0000256" key="3">
    <source>
        <dbReference type="ARBA" id="ARBA00022448"/>
    </source>
</evidence>
<reference evidence="14" key="1">
    <citation type="submission" date="2017-01" db="EMBL/GenBank/DDBJ databases">
        <title>Comparative genomics of anhydrobiosis in the tardigrade Hypsibius dujardini.</title>
        <authorList>
            <person name="Yoshida Y."/>
            <person name="Koutsovoulos G."/>
            <person name="Laetsch D."/>
            <person name="Stevens L."/>
            <person name="Kumar S."/>
            <person name="Horikawa D."/>
            <person name="Ishino K."/>
            <person name="Komine S."/>
            <person name="Tomita M."/>
            <person name="Blaxter M."/>
            <person name="Arakawa K."/>
        </authorList>
    </citation>
    <scope>NUCLEOTIDE SEQUENCE [LARGE SCALE GENOMIC DNA]</scope>
    <source>
        <strain evidence="14">Z151</strain>
    </source>
</reference>
<feature type="transmembrane region" description="Helical" evidence="12">
    <location>
        <begin position="234"/>
        <end position="257"/>
    </location>
</feature>
<dbReference type="Gene3D" id="1.50.40.10">
    <property type="entry name" value="Mitochondrial carrier domain"/>
    <property type="match status" value="1"/>
</dbReference>
<keyword evidence="4 9" id="KW-0812">Transmembrane</keyword>
<sequence>MSNPTATAKSIPSISDPQMLNPDPDGQDRKGDINWDRPFLDTGRGSLPVLATAENARYTAHLGDPSTLGLWNTLRSPRVDYLIAGGIAGGIARILTYPFDRATTTMQLFGHDARFQTMARTFRTFVVDQGVASLFRGLDISLVKTMPEVAFKFAVYEEVKKQLVSHHTVSVGKAASFQERFVAGSMAGLVSHMAMYPFGVVQARLASQKPAFGKEFTGILDAFAKLYRAHGFFAFYRGMWVSLTALVPAMGLDFAIYGRMKKLYKHHFHTEGTHPPAWVLLGCGTVSSCVTHVLVYPLLLPRIRMQANDPKALEIQRFHKTMFCYLRDIYREEGLRRGLYRGLSPSLAKVVPAVSLSYFFYERISQYLLERDRKALALQTPKI</sequence>
<evidence type="ECO:0000256" key="8">
    <source>
        <dbReference type="ARBA" id="ARBA00023136"/>
    </source>
</evidence>
<dbReference type="PROSITE" id="PS50920">
    <property type="entry name" value="SOLCAR"/>
    <property type="match status" value="3"/>
</dbReference>
<feature type="repeat" description="Solcar" evidence="9">
    <location>
        <begin position="76"/>
        <end position="162"/>
    </location>
</feature>
<dbReference type="InterPro" id="IPR002067">
    <property type="entry name" value="MCP"/>
</dbReference>
<name>A0A1W0X8T6_HYPEX</name>
<evidence type="ECO:0000313" key="14">
    <source>
        <dbReference type="Proteomes" id="UP000192578"/>
    </source>
</evidence>
<keyword evidence="7" id="KW-0496">Mitochondrion</keyword>
<keyword evidence="14" id="KW-1185">Reference proteome</keyword>
<proteinExistence type="inferred from homology"/>
<accession>A0A1W0X8T6</accession>
<organism evidence="13 14">
    <name type="scientific">Hypsibius exemplaris</name>
    <name type="common">Freshwater tardigrade</name>
    <dbReference type="NCBI Taxonomy" id="2072580"/>
    <lineage>
        <taxon>Eukaryota</taxon>
        <taxon>Metazoa</taxon>
        <taxon>Ecdysozoa</taxon>
        <taxon>Tardigrada</taxon>
        <taxon>Eutardigrada</taxon>
        <taxon>Parachela</taxon>
        <taxon>Hypsibioidea</taxon>
        <taxon>Hypsibiidae</taxon>
        <taxon>Hypsibius</taxon>
    </lineage>
</organism>
<dbReference type="PRINTS" id="PR00926">
    <property type="entry name" value="MITOCARRIER"/>
</dbReference>
<dbReference type="PRINTS" id="PR00928">
    <property type="entry name" value="GRAVESDC"/>
</dbReference>
<dbReference type="GO" id="GO:0005743">
    <property type="term" value="C:mitochondrial inner membrane"/>
    <property type="evidence" value="ECO:0007669"/>
    <property type="project" value="UniProtKB-SubCell"/>
</dbReference>
<comment type="caution">
    <text evidence="13">The sequence shown here is derived from an EMBL/GenBank/DDBJ whole genome shotgun (WGS) entry which is preliminary data.</text>
</comment>
<comment type="similarity">
    <text evidence="2 10">Belongs to the mitochondrial carrier (TC 2.A.29) family.</text>
</comment>
<evidence type="ECO:0000256" key="11">
    <source>
        <dbReference type="SAM" id="MobiDB-lite"/>
    </source>
</evidence>
<feature type="compositionally biased region" description="Basic and acidic residues" evidence="11">
    <location>
        <begin position="26"/>
        <end position="37"/>
    </location>
</feature>
<dbReference type="InterPro" id="IPR002167">
    <property type="entry name" value="GDC-like"/>
</dbReference>
<keyword evidence="8 9" id="KW-0472">Membrane</keyword>
<dbReference type="InterPro" id="IPR018108">
    <property type="entry name" value="MCP_transmembrane"/>
</dbReference>
<comment type="subcellular location">
    <subcellularLocation>
        <location evidence="1">Mitochondrion inner membrane</location>
        <topology evidence="1">Multi-pass membrane protein</topology>
    </subcellularLocation>
</comment>
<evidence type="ECO:0000256" key="4">
    <source>
        <dbReference type="ARBA" id="ARBA00022692"/>
    </source>
</evidence>